<accession>A0A9P6QBL8</accession>
<dbReference type="GO" id="GO:0001096">
    <property type="term" value="F:TFIIF-class transcription factor complex binding"/>
    <property type="evidence" value="ECO:0007669"/>
    <property type="project" value="TreeGrafter"/>
</dbReference>
<gene>
    <name evidence="10" type="ORF">DFQ27_000868</name>
</gene>
<feature type="compositionally biased region" description="Low complexity" evidence="9">
    <location>
        <begin position="591"/>
        <end position="606"/>
    </location>
</feature>
<dbReference type="GO" id="GO:0003677">
    <property type="term" value="F:DNA binding"/>
    <property type="evidence" value="ECO:0007669"/>
    <property type="project" value="UniProtKB-KW"/>
</dbReference>
<feature type="region of interest" description="Disordered" evidence="9">
    <location>
        <begin position="1"/>
        <end position="44"/>
    </location>
</feature>
<dbReference type="OrthoDB" id="76676at2759"/>
<dbReference type="AlphaFoldDB" id="A0A9P6QBL8"/>
<dbReference type="GO" id="GO:0005674">
    <property type="term" value="C:transcription factor TFIIF complex"/>
    <property type="evidence" value="ECO:0007669"/>
    <property type="project" value="TreeGrafter"/>
</dbReference>
<dbReference type="InterPro" id="IPR036388">
    <property type="entry name" value="WH-like_DNA-bd_sf"/>
</dbReference>
<proteinExistence type="inferred from homology"/>
<feature type="compositionally biased region" description="Low complexity" evidence="9">
    <location>
        <begin position="654"/>
        <end position="663"/>
    </location>
</feature>
<keyword evidence="4 8" id="KW-0238">DNA-binding</keyword>
<feature type="compositionally biased region" description="Basic and acidic residues" evidence="9">
    <location>
        <begin position="430"/>
        <end position="453"/>
    </location>
</feature>
<dbReference type="GO" id="GO:0032968">
    <property type="term" value="P:positive regulation of transcription elongation by RNA polymerase II"/>
    <property type="evidence" value="ECO:0007669"/>
    <property type="project" value="InterPro"/>
</dbReference>
<keyword evidence="11" id="KW-1185">Reference proteome</keyword>
<organism evidence="10 11">
    <name type="scientific">Actinomortierella ambigua</name>
    <dbReference type="NCBI Taxonomy" id="1343610"/>
    <lineage>
        <taxon>Eukaryota</taxon>
        <taxon>Fungi</taxon>
        <taxon>Fungi incertae sedis</taxon>
        <taxon>Mucoromycota</taxon>
        <taxon>Mortierellomycotina</taxon>
        <taxon>Mortierellomycetes</taxon>
        <taxon>Mortierellales</taxon>
        <taxon>Mortierellaceae</taxon>
        <taxon>Actinomortierella</taxon>
    </lineage>
</organism>
<sequence>MSFLRSRPPINRHNQAPYQRRPHNPALGSSSGSNGTGAAGAGGGVSVKRKIETHKPTPPVPGTYTDYKLVSTTRDAMHHVMRFHGNRDVNPMSFSAPVKLQRKRSEAPHYYRNWNNRYGYYNNYNNNGAGDNRSGGAGASSTAGATTANGGSGGGASGSAGAATGVNGAGSSSAGAAGAVGAGGSSGGATSAAAGAGAPGQATAGGADISLIAPYGRGVINKQMLFKKRTKQVFLANEEERRKKEIESAPWVIEDYDSQNTFTGQLEGGQHAQYMLFVFSDDGFKVVPADKWYKFAPKIQYATLTSEEAEEQYQKYTKQANMRWLMRKKMTPKTGEEGEEGMEEDGEGDQFMAVDHEDRGFDEDEDERSRKRKRGKHGDVDEMDFEEVFQDDEEAPIDIPGFDEEDRDDPRRRNRGLGYGSEDEEEEDDAAKTKLDAQGREIRKSLLKVEKNRAYAVSDEERDPYASDKDSSDSDGDEADKEKEREKEAKKEDDLQPSATSILEKANKKKQAAAAAAAKGSPLLGKKNAAGKPVKPVSAKMMKGKAGVGAAASAAGSAATGPAGRATSPSAAVGADGRALSPPAGFPSKMRSTSPAGRSSSPSAGPSDKKKRKLESGAAEPGGDETRKQRVGSSSNLTAASIASGAGGSGGAGAPASAAVSEGPQDDSMLITEDEVVHILRTRTKITTRDLINELKKKLRKDVRNRNTLAQIIKKVASVQEGFLVLKN</sequence>
<evidence type="ECO:0000256" key="9">
    <source>
        <dbReference type="SAM" id="MobiDB-lite"/>
    </source>
</evidence>
<evidence type="ECO:0000256" key="5">
    <source>
        <dbReference type="ARBA" id="ARBA00023163"/>
    </source>
</evidence>
<keyword evidence="6 8" id="KW-0539">Nucleus</keyword>
<evidence type="ECO:0000256" key="3">
    <source>
        <dbReference type="ARBA" id="ARBA00023015"/>
    </source>
</evidence>
<comment type="similarity">
    <text evidence="2 8">Belongs to the TFIIF alpha subunit family.</text>
</comment>
<dbReference type="PANTHER" id="PTHR13011">
    <property type="entry name" value="TFIIF-ALPHA"/>
    <property type="match status" value="1"/>
</dbReference>
<dbReference type="InterPro" id="IPR008851">
    <property type="entry name" value="TFIIF-alpha"/>
</dbReference>
<dbReference type="InterPro" id="IPR011039">
    <property type="entry name" value="TFIIF_interaction"/>
</dbReference>
<feature type="compositionally biased region" description="Low complexity" evidence="9">
    <location>
        <begin position="139"/>
        <end position="149"/>
    </location>
</feature>
<evidence type="ECO:0000256" key="8">
    <source>
        <dbReference type="RuleBase" id="RU366044"/>
    </source>
</evidence>
<evidence type="ECO:0000256" key="2">
    <source>
        <dbReference type="ARBA" id="ARBA00005249"/>
    </source>
</evidence>
<feature type="compositionally biased region" description="Basic and acidic residues" evidence="9">
    <location>
        <begin position="480"/>
        <end position="494"/>
    </location>
</feature>
<reference evidence="10" key="1">
    <citation type="journal article" date="2020" name="Fungal Divers.">
        <title>Resolving the Mortierellaceae phylogeny through synthesis of multi-gene phylogenetics and phylogenomics.</title>
        <authorList>
            <person name="Vandepol N."/>
            <person name="Liber J."/>
            <person name="Desiro A."/>
            <person name="Na H."/>
            <person name="Kennedy M."/>
            <person name="Barry K."/>
            <person name="Grigoriev I.V."/>
            <person name="Miller A.N."/>
            <person name="O'Donnell K."/>
            <person name="Stajich J.E."/>
            <person name="Bonito G."/>
        </authorList>
    </citation>
    <scope>NUCLEOTIDE SEQUENCE</scope>
    <source>
        <strain evidence="10">BC1065</strain>
    </source>
</reference>
<evidence type="ECO:0000313" key="11">
    <source>
        <dbReference type="Proteomes" id="UP000807716"/>
    </source>
</evidence>
<feature type="compositionally biased region" description="Acidic residues" evidence="9">
    <location>
        <begin position="381"/>
        <end position="407"/>
    </location>
</feature>
<dbReference type="Proteomes" id="UP000807716">
    <property type="component" value="Unassembled WGS sequence"/>
</dbReference>
<feature type="region of interest" description="Disordered" evidence="9">
    <location>
        <begin position="132"/>
        <end position="160"/>
    </location>
</feature>
<feature type="compositionally biased region" description="Acidic residues" evidence="9">
    <location>
        <begin position="337"/>
        <end position="348"/>
    </location>
</feature>
<protein>
    <recommendedName>
        <fullName evidence="8">Transcription initiation factor IIF subunit alpha</fullName>
    </recommendedName>
</protein>
<feature type="compositionally biased region" description="Basic and acidic residues" evidence="9">
    <location>
        <begin position="463"/>
        <end position="472"/>
    </location>
</feature>
<dbReference type="Gene3D" id="1.10.10.10">
    <property type="entry name" value="Winged helix-like DNA-binding domain superfamily/Winged helix DNA-binding domain"/>
    <property type="match status" value="1"/>
</dbReference>
<dbReference type="GO" id="GO:0006367">
    <property type="term" value="P:transcription initiation at RNA polymerase II promoter"/>
    <property type="evidence" value="ECO:0007669"/>
    <property type="project" value="InterPro"/>
</dbReference>
<name>A0A9P6QBL8_9FUNG</name>
<evidence type="ECO:0000256" key="4">
    <source>
        <dbReference type="ARBA" id="ARBA00023125"/>
    </source>
</evidence>
<evidence type="ECO:0000256" key="1">
    <source>
        <dbReference type="ARBA" id="ARBA00004123"/>
    </source>
</evidence>
<dbReference type="GO" id="GO:0016251">
    <property type="term" value="F:RNA polymerase II general transcription initiation factor activity"/>
    <property type="evidence" value="ECO:0007669"/>
    <property type="project" value="TreeGrafter"/>
</dbReference>
<evidence type="ECO:0000313" key="10">
    <source>
        <dbReference type="EMBL" id="KAG0264993.1"/>
    </source>
</evidence>
<feature type="compositionally biased region" description="Gly residues" evidence="9">
    <location>
        <begin position="34"/>
        <end position="44"/>
    </location>
</feature>
<keyword evidence="3 8" id="KW-0805">Transcription regulation</keyword>
<evidence type="ECO:0000256" key="6">
    <source>
        <dbReference type="ARBA" id="ARBA00023242"/>
    </source>
</evidence>
<comment type="caution">
    <text evidence="10">The sequence shown here is derived from an EMBL/GenBank/DDBJ whole genome shotgun (WGS) entry which is preliminary data.</text>
</comment>
<evidence type="ECO:0000256" key="7">
    <source>
        <dbReference type="ARBA" id="ARBA00025232"/>
    </source>
</evidence>
<dbReference type="PANTHER" id="PTHR13011:SF0">
    <property type="entry name" value="GENERAL TRANSCRIPTION FACTOR IIF SUBUNIT 1"/>
    <property type="match status" value="1"/>
</dbReference>
<comment type="function">
    <text evidence="7 8">TFIIF is a general transcription initiation factor that binds to RNA polymerase II and helps to recruit it to the initiation complex in collaboration with TFIIB. It promotes transcription elongation.</text>
</comment>
<comment type="subcellular location">
    <subcellularLocation>
        <location evidence="1 8">Nucleus</location>
    </subcellularLocation>
</comment>
<dbReference type="EMBL" id="JAAAJB010000125">
    <property type="protein sequence ID" value="KAG0264993.1"/>
    <property type="molecule type" value="Genomic_DNA"/>
</dbReference>
<keyword evidence="5 8" id="KW-0804">Transcription</keyword>
<feature type="compositionally biased region" description="Low complexity" evidence="9">
    <location>
        <begin position="538"/>
        <end position="569"/>
    </location>
</feature>
<dbReference type="SUPFAM" id="SSF50916">
    <property type="entry name" value="Rap30/74 interaction domains"/>
    <property type="match status" value="1"/>
</dbReference>
<feature type="region of interest" description="Disordered" evidence="9">
    <location>
        <begin position="332"/>
        <end position="667"/>
    </location>
</feature>
<dbReference type="Pfam" id="PF05793">
    <property type="entry name" value="TFIIF_alpha"/>
    <property type="match status" value="1"/>
</dbReference>